<proteinExistence type="predicted"/>
<keyword evidence="1" id="KW-0175">Coiled coil</keyword>
<evidence type="ECO:0000313" key="2">
    <source>
        <dbReference type="EMBL" id="CUX76786.1"/>
    </source>
</evidence>
<organism evidence="2 3">
    <name type="scientific">Thermococcus chitonophagus</name>
    <dbReference type="NCBI Taxonomy" id="54262"/>
    <lineage>
        <taxon>Archaea</taxon>
        <taxon>Methanobacteriati</taxon>
        <taxon>Methanobacteriota</taxon>
        <taxon>Thermococci</taxon>
        <taxon>Thermococcales</taxon>
        <taxon>Thermococcaceae</taxon>
        <taxon>Thermococcus</taxon>
    </lineage>
</organism>
<dbReference type="AlphaFoldDB" id="A0A160VR64"/>
<accession>A0A160VR64</accession>
<dbReference type="GeneID" id="33320916"/>
<protein>
    <submittedName>
        <fullName evidence="2">Uncharacterized protein</fullName>
    </submittedName>
</protein>
<sequence length="78" mass="9392">MGIRISEEIKVIRESLARIERRLEVVEKMLEELLEQEEIYSLMKLSEDSLEEFFSDEPDIYSEKDLKVRYYEGKNSSR</sequence>
<dbReference type="KEGG" id="tch:CHITON_0007"/>
<reference evidence="3" key="1">
    <citation type="submission" date="2016-01" db="EMBL/GenBank/DDBJ databases">
        <authorList>
            <person name="Vorgias C.E."/>
        </authorList>
    </citation>
    <scope>NUCLEOTIDE SEQUENCE [LARGE SCALE GENOMIC DNA]</scope>
</reference>
<name>A0A160VR64_9EURY</name>
<dbReference type="EMBL" id="LN999010">
    <property type="protein sequence ID" value="CUX76786.1"/>
    <property type="molecule type" value="Genomic_DNA"/>
</dbReference>
<gene>
    <name evidence="2" type="ORF">CHITON_0007</name>
</gene>
<dbReference type="Proteomes" id="UP000093069">
    <property type="component" value="Chromosome I"/>
</dbReference>
<evidence type="ECO:0000256" key="1">
    <source>
        <dbReference type="SAM" id="Coils"/>
    </source>
</evidence>
<dbReference type="RefSeq" id="WP_231963802.1">
    <property type="nucleotide sequence ID" value="NZ_CP015193.1"/>
</dbReference>
<feature type="coiled-coil region" evidence="1">
    <location>
        <begin position="9"/>
        <end position="36"/>
    </location>
</feature>
<evidence type="ECO:0000313" key="3">
    <source>
        <dbReference type="Proteomes" id="UP000093069"/>
    </source>
</evidence>